<dbReference type="HAMAP" id="MF_01815">
    <property type="entry name" value="FabH"/>
    <property type="match status" value="1"/>
</dbReference>
<feature type="domain" description="Beta-ketoacyl-[acyl-carrier-protein] synthase III N-terminal" evidence="11">
    <location>
        <begin position="107"/>
        <end position="183"/>
    </location>
</feature>
<dbReference type="EMBL" id="BJWA01000003">
    <property type="protein sequence ID" value="GEL79483.1"/>
    <property type="molecule type" value="Genomic_DNA"/>
</dbReference>
<keyword evidence="6 9" id="KW-0275">Fatty acid biosynthesis</keyword>
<keyword evidence="5 9" id="KW-0443">Lipid metabolism</keyword>
<dbReference type="GO" id="GO:0004315">
    <property type="term" value="F:3-oxoacyl-[acyl-carrier-protein] synthase activity"/>
    <property type="evidence" value="ECO:0007669"/>
    <property type="project" value="InterPro"/>
</dbReference>
<dbReference type="Proteomes" id="UP000321175">
    <property type="component" value="Unassembled WGS sequence"/>
</dbReference>
<dbReference type="Proteomes" id="UP000195024">
    <property type="component" value="Unassembled WGS sequence"/>
</dbReference>
<dbReference type="Pfam" id="PF08541">
    <property type="entry name" value="ACP_syn_III_C"/>
    <property type="match status" value="1"/>
</dbReference>
<evidence type="ECO:0000256" key="5">
    <source>
        <dbReference type="ARBA" id="ARBA00023098"/>
    </source>
</evidence>
<keyword evidence="2 9" id="KW-0444">Lipid biosynthesis</keyword>
<evidence type="ECO:0000256" key="2">
    <source>
        <dbReference type="ARBA" id="ARBA00022516"/>
    </source>
</evidence>
<evidence type="ECO:0000313" key="12">
    <source>
        <dbReference type="EMBL" id="GEL79483.1"/>
    </source>
</evidence>
<dbReference type="GO" id="GO:0033818">
    <property type="term" value="F:beta-ketoacyl-acyl-carrier-protein synthase III activity"/>
    <property type="evidence" value="ECO:0007669"/>
    <property type="project" value="UniProtKB-UniRule"/>
</dbReference>
<keyword evidence="3 9" id="KW-0808">Transferase</keyword>
<comment type="subunit">
    <text evidence="9">Homodimer.</text>
</comment>
<feature type="active site" evidence="9">
    <location>
        <position position="245"/>
    </location>
</feature>
<evidence type="ECO:0000259" key="10">
    <source>
        <dbReference type="Pfam" id="PF08541"/>
    </source>
</evidence>
<dbReference type="EMBL" id="NGMS01000001">
    <property type="protein sequence ID" value="OTP26760.1"/>
    <property type="molecule type" value="Genomic_DNA"/>
</dbReference>
<dbReference type="InterPro" id="IPR004655">
    <property type="entry name" value="FabH"/>
</dbReference>
<dbReference type="NCBIfam" id="NF006829">
    <property type="entry name" value="PRK09352.1"/>
    <property type="match status" value="1"/>
</dbReference>
<keyword evidence="15" id="KW-1185">Reference proteome</keyword>
<reference evidence="13 14" key="1">
    <citation type="submission" date="2017-05" db="EMBL/GenBank/DDBJ databases">
        <title>The Genome Sequence of Enterococcus mundtii 6B1_DIV0119.</title>
        <authorList>
            <consortium name="The Broad Institute Genomics Platform"/>
            <consortium name="The Broad Institute Genomic Center for Infectious Diseases"/>
            <person name="Earl A."/>
            <person name="Manson A."/>
            <person name="Schwartman J."/>
            <person name="Gilmore M."/>
            <person name="Abouelleil A."/>
            <person name="Cao P."/>
            <person name="Chapman S."/>
            <person name="Cusick C."/>
            <person name="Shea T."/>
            <person name="Young S."/>
            <person name="Neafsey D."/>
            <person name="Nusbaum C."/>
            <person name="Birren B."/>
        </authorList>
    </citation>
    <scope>NUCLEOTIDE SEQUENCE [LARGE SCALE GENOMIC DNA]</scope>
    <source>
        <strain evidence="13 14">6B1_DIV0119</strain>
    </source>
</reference>
<evidence type="ECO:0000256" key="9">
    <source>
        <dbReference type="HAMAP-Rule" id="MF_01815"/>
    </source>
</evidence>
<feature type="active site" evidence="9">
    <location>
        <position position="113"/>
    </location>
</feature>
<comment type="catalytic activity">
    <reaction evidence="9">
        <text>malonyl-[ACP] + acetyl-CoA + H(+) = 3-oxobutanoyl-[ACP] + CO2 + CoA</text>
        <dbReference type="Rhea" id="RHEA:12080"/>
        <dbReference type="Rhea" id="RHEA-COMP:9623"/>
        <dbReference type="Rhea" id="RHEA-COMP:9625"/>
        <dbReference type="ChEBI" id="CHEBI:15378"/>
        <dbReference type="ChEBI" id="CHEBI:16526"/>
        <dbReference type="ChEBI" id="CHEBI:57287"/>
        <dbReference type="ChEBI" id="CHEBI:57288"/>
        <dbReference type="ChEBI" id="CHEBI:78449"/>
        <dbReference type="ChEBI" id="CHEBI:78450"/>
        <dbReference type="EC" id="2.3.1.180"/>
    </reaction>
</comment>
<comment type="caution">
    <text evidence="13">The sequence shown here is derived from an EMBL/GenBank/DDBJ whole genome shotgun (WGS) entry which is preliminary data.</text>
</comment>
<dbReference type="GO" id="GO:0006633">
    <property type="term" value="P:fatty acid biosynthetic process"/>
    <property type="evidence" value="ECO:0007669"/>
    <property type="project" value="UniProtKB-UniRule"/>
</dbReference>
<feature type="active site" evidence="9">
    <location>
        <position position="275"/>
    </location>
</feature>
<evidence type="ECO:0000256" key="7">
    <source>
        <dbReference type="ARBA" id="ARBA00023268"/>
    </source>
</evidence>
<evidence type="ECO:0000313" key="13">
    <source>
        <dbReference type="EMBL" id="OTP26760.1"/>
    </source>
</evidence>
<keyword evidence="7 9" id="KW-0511">Multifunctional enzyme</keyword>
<dbReference type="InterPro" id="IPR013747">
    <property type="entry name" value="ACP_syn_III_C"/>
</dbReference>
<dbReference type="UniPathway" id="UPA00094"/>
<dbReference type="EC" id="2.3.1.180" evidence="9"/>
<evidence type="ECO:0000259" key="11">
    <source>
        <dbReference type="Pfam" id="PF08545"/>
    </source>
</evidence>
<dbReference type="Gene3D" id="3.40.47.10">
    <property type="match status" value="2"/>
</dbReference>
<evidence type="ECO:0000256" key="1">
    <source>
        <dbReference type="ARBA" id="ARBA00008642"/>
    </source>
</evidence>
<dbReference type="GO" id="GO:0005737">
    <property type="term" value="C:cytoplasm"/>
    <property type="evidence" value="ECO:0007669"/>
    <property type="project" value="UniProtKB-SubCell"/>
</dbReference>
<gene>
    <name evidence="9 12" type="primary">fabH</name>
    <name evidence="13" type="ORF">A5802_000477</name>
    <name evidence="12" type="ORF">EMU01_06270</name>
</gene>
<dbReference type="SUPFAM" id="SSF53901">
    <property type="entry name" value="Thiolase-like"/>
    <property type="match status" value="1"/>
</dbReference>
<dbReference type="RefSeq" id="WP_071865997.1">
    <property type="nucleotide sequence ID" value="NZ_BJWA01000003.1"/>
</dbReference>
<evidence type="ECO:0000256" key="6">
    <source>
        <dbReference type="ARBA" id="ARBA00023160"/>
    </source>
</evidence>
<feature type="domain" description="Beta-ketoacyl-[acyl-carrier-protein] synthase III C-terminal" evidence="10">
    <location>
        <begin position="237"/>
        <end position="319"/>
    </location>
</feature>
<accession>A0A1L8V3U6</accession>
<dbReference type="NCBIfam" id="TIGR00747">
    <property type="entry name" value="fabH"/>
    <property type="match status" value="1"/>
</dbReference>
<comment type="domain">
    <text evidence="9">The last Arg residue of the ACP-binding site is essential for the weak association between ACP/AcpP and FabH.</text>
</comment>
<organism evidence="13 14">
    <name type="scientific">Enterococcus mundtii</name>
    <dbReference type="NCBI Taxonomy" id="53346"/>
    <lineage>
        <taxon>Bacteria</taxon>
        <taxon>Bacillati</taxon>
        <taxon>Bacillota</taxon>
        <taxon>Bacilli</taxon>
        <taxon>Lactobacillales</taxon>
        <taxon>Enterococcaceae</taxon>
        <taxon>Enterococcus</taxon>
    </lineage>
</organism>
<dbReference type="Pfam" id="PF08545">
    <property type="entry name" value="ACP_syn_III"/>
    <property type="match status" value="1"/>
</dbReference>
<proteinExistence type="inferred from homology"/>
<dbReference type="CDD" id="cd00830">
    <property type="entry name" value="KAS_III"/>
    <property type="match status" value="1"/>
</dbReference>
<evidence type="ECO:0000256" key="4">
    <source>
        <dbReference type="ARBA" id="ARBA00022832"/>
    </source>
</evidence>
<dbReference type="AlphaFoldDB" id="A0A1L8V3U6"/>
<evidence type="ECO:0000256" key="8">
    <source>
        <dbReference type="ARBA" id="ARBA00023315"/>
    </source>
</evidence>
<dbReference type="InterPro" id="IPR016039">
    <property type="entry name" value="Thiolase-like"/>
</dbReference>
<dbReference type="InterPro" id="IPR013751">
    <property type="entry name" value="ACP_syn_III_N"/>
</dbReference>
<sequence length="320" mass="34948">MEQFGTITATASFLPEKIITNDDLSKMMDTSDEWISTRTGIKERHCVTEQETSDLCYLVAEKLLKKKTLDPKELDFIIVATMSPDYTSPSVATLVQGRIGATKAIAFDISAACSGFVYALSVAEKLIRCGSMKGLVIGGETLSKLIDWTDRSTAVLFGDGAGGVLLEAGSNQKLVRESLAADGSRAQSLTSGYLPNRSPLYTKDSEGSYYLKMVGRDIFDFAVRDVAMNIKELIQDTPVDYLLLHQANLRIIEKIARKVKIPQEQFLTNMDKYGNTSAASIPILLDEAIESGKITLGQQQKVVFTGYGGGLTWGSILMEL</sequence>
<protein>
    <recommendedName>
        <fullName evidence="9">Beta-ketoacyl-[acyl-carrier-protein] synthase III</fullName>
        <shortName evidence="9">Beta-ketoacyl-ACP synthase III</shortName>
        <shortName evidence="9">KAS III</shortName>
        <ecNumber evidence="9">2.3.1.180</ecNumber>
    </recommendedName>
    <alternativeName>
        <fullName evidence="9">3-oxoacyl-[acyl-carrier-protein] synthase 3</fullName>
    </alternativeName>
    <alternativeName>
        <fullName evidence="9">3-oxoacyl-[acyl-carrier-protein] synthase III</fullName>
    </alternativeName>
</protein>
<evidence type="ECO:0000256" key="3">
    <source>
        <dbReference type="ARBA" id="ARBA00022679"/>
    </source>
</evidence>
<dbReference type="GeneID" id="60998804"/>
<keyword evidence="4 9" id="KW-0276">Fatty acid metabolism</keyword>
<evidence type="ECO:0000313" key="14">
    <source>
        <dbReference type="Proteomes" id="UP000195024"/>
    </source>
</evidence>
<name>A0A1L8V3U6_ENTMU</name>
<feature type="region of interest" description="ACP-binding" evidence="9">
    <location>
        <begin position="246"/>
        <end position="250"/>
    </location>
</feature>
<dbReference type="PANTHER" id="PTHR43091">
    <property type="entry name" value="3-OXOACYL-[ACYL-CARRIER-PROTEIN] SYNTHASE"/>
    <property type="match status" value="1"/>
</dbReference>
<dbReference type="PANTHER" id="PTHR43091:SF1">
    <property type="entry name" value="BETA-KETOACYL-[ACYL-CARRIER-PROTEIN] SYNTHASE III, CHLOROPLASTIC"/>
    <property type="match status" value="1"/>
</dbReference>
<comment type="subcellular location">
    <subcellularLocation>
        <location evidence="9">Cytoplasm</location>
    </subcellularLocation>
</comment>
<keyword evidence="9" id="KW-0963">Cytoplasm</keyword>
<comment type="pathway">
    <text evidence="9">Lipid metabolism; fatty acid biosynthesis.</text>
</comment>
<comment type="function">
    <text evidence="9">Catalyzes the condensation reaction of fatty acid synthesis by the addition to an acyl acceptor of two carbons from malonyl-ACP. Catalyzes the first condensation reaction which initiates fatty acid synthesis and may therefore play a role in governing the total rate of fatty acid production. Possesses both acetoacetyl-ACP synthase and acetyl transacylase activities. Its substrate specificity determines the biosynthesis of branched-chain and/or straight-chain of fatty acids.</text>
</comment>
<keyword evidence="8 9" id="KW-0012">Acyltransferase</keyword>
<reference evidence="12 15" key="2">
    <citation type="submission" date="2019-07" db="EMBL/GenBank/DDBJ databases">
        <title>Whole genome shotgun sequence of Enterococcus mundtii NBRC 100490.</title>
        <authorList>
            <person name="Hosoyama A."/>
            <person name="Uohara A."/>
            <person name="Ohji S."/>
            <person name="Ichikawa N."/>
        </authorList>
    </citation>
    <scope>NUCLEOTIDE SEQUENCE [LARGE SCALE GENOMIC DNA]</scope>
    <source>
        <strain evidence="12 15">NBRC 100490</strain>
    </source>
</reference>
<evidence type="ECO:0000313" key="15">
    <source>
        <dbReference type="Proteomes" id="UP000321175"/>
    </source>
</evidence>
<comment type="similarity">
    <text evidence="1 9">Belongs to the thiolase-like superfamily. FabH family.</text>
</comment>